<dbReference type="EMBL" id="JBHTOD010000003">
    <property type="protein sequence ID" value="MFD1455005.1"/>
    <property type="molecule type" value="Genomic_DNA"/>
</dbReference>
<reference evidence="3" key="1">
    <citation type="journal article" date="2019" name="Int. J. Syst. Evol. Microbiol.">
        <title>The Global Catalogue of Microorganisms (GCM) 10K type strain sequencing project: providing services to taxonomists for standard genome sequencing and annotation.</title>
        <authorList>
            <consortium name="The Broad Institute Genomics Platform"/>
            <consortium name="The Broad Institute Genome Sequencing Center for Infectious Disease"/>
            <person name="Wu L."/>
            <person name="Ma J."/>
        </authorList>
    </citation>
    <scope>NUCLEOTIDE SEQUENCE [LARGE SCALE GENOMIC DNA]</scope>
    <source>
        <strain evidence="3">CCM 8979</strain>
    </source>
</reference>
<evidence type="ECO:0000313" key="2">
    <source>
        <dbReference type="EMBL" id="MFD1455005.1"/>
    </source>
</evidence>
<accession>A0ABW4D2P4</accession>
<keyword evidence="3" id="KW-1185">Reference proteome</keyword>
<organism evidence="2 3">
    <name type="scientific">Levilactobacillus lanxiensis</name>
    <dbReference type="NCBI Taxonomy" id="2799568"/>
    <lineage>
        <taxon>Bacteria</taxon>
        <taxon>Bacillati</taxon>
        <taxon>Bacillota</taxon>
        <taxon>Bacilli</taxon>
        <taxon>Lactobacillales</taxon>
        <taxon>Lactobacillaceae</taxon>
        <taxon>Levilactobacillus</taxon>
    </lineage>
</organism>
<protein>
    <submittedName>
        <fullName evidence="2">Uncharacterized protein</fullName>
    </submittedName>
</protein>
<dbReference type="RefSeq" id="WP_203644027.1">
    <property type="nucleotide sequence ID" value="NZ_BOLN01000003.1"/>
</dbReference>
<evidence type="ECO:0000256" key="1">
    <source>
        <dbReference type="SAM" id="SignalP"/>
    </source>
</evidence>
<comment type="caution">
    <text evidence="2">The sequence shown here is derived from an EMBL/GenBank/DDBJ whole genome shotgun (WGS) entry which is preliminary data.</text>
</comment>
<proteinExistence type="predicted"/>
<name>A0ABW4D2P4_9LACO</name>
<sequence>MKFKRLILILLATLSVALVFSSTPQTAQAASWKTGLPKVLRGHWWSSYVPGGVRVRYKFSKKYIGETDCFYQSHGRWVNSHQSLNAVNTFNHEVKSHHYAKNKYMIKSADHYKSLFGSNRVKITRKGKNKIVMTSRFKKTWSKPETLTRAK</sequence>
<feature type="chain" id="PRO_5047108769" evidence="1">
    <location>
        <begin position="30"/>
        <end position="151"/>
    </location>
</feature>
<evidence type="ECO:0000313" key="3">
    <source>
        <dbReference type="Proteomes" id="UP001597189"/>
    </source>
</evidence>
<dbReference type="Proteomes" id="UP001597189">
    <property type="component" value="Unassembled WGS sequence"/>
</dbReference>
<keyword evidence="1" id="KW-0732">Signal</keyword>
<gene>
    <name evidence="2" type="ORF">ACFQ44_04790</name>
</gene>
<feature type="signal peptide" evidence="1">
    <location>
        <begin position="1"/>
        <end position="29"/>
    </location>
</feature>